<evidence type="ECO:0000313" key="2">
    <source>
        <dbReference type="Proteomes" id="UP001249851"/>
    </source>
</evidence>
<organism evidence="1 2">
    <name type="scientific">Acropora cervicornis</name>
    <name type="common">Staghorn coral</name>
    <dbReference type="NCBI Taxonomy" id="6130"/>
    <lineage>
        <taxon>Eukaryota</taxon>
        <taxon>Metazoa</taxon>
        <taxon>Cnidaria</taxon>
        <taxon>Anthozoa</taxon>
        <taxon>Hexacorallia</taxon>
        <taxon>Scleractinia</taxon>
        <taxon>Astrocoeniina</taxon>
        <taxon>Acroporidae</taxon>
        <taxon>Acropora</taxon>
    </lineage>
</organism>
<sequence length="144" mass="17050">MNEEDEETPGWKTGQGVARCETCFREKMGNEVNERKFVAGKKKNSGRRSAWSPEDDYNFIDIVVSNTYYKRKRIFPDTKCQRDSEIYEEILTELKKRAFARVVRTRDSCQRDKAIEPSSLEERKKQDLRHRRNVFVFPGLVRGH</sequence>
<keyword evidence="2" id="KW-1185">Reference proteome</keyword>
<reference evidence="1" key="2">
    <citation type="journal article" date="2023" name="Science">
        <title>Genomic signatures of disease resistance in endangered staghorn corals.</title>
        <authorList>
            <person name="Vollmer S.V."/>
            <person name="Selwyn J.D."/>
            <person name="Despard B.A."/>
            <person name="Roesel C.L."/>
        </authorList>
    </citation>
    <scope>NUCLEOTIDE SEQUENCE</scope>
    <source>
        <strain evidence="1">K2</strain>
    </source>
</reference>
<reference evidence="1" key="1">
    <citation type="journal article" date="2023" name="G3 (Bethesda)">
        <title>Whole genome assembly and annotation of the endangered Caribbean coral Acropora cervicornis.</title>
        <authorList>
            <person name="Selwyn J.D."/>
            <person name="Vollmer S.V."/>
        </authorList>
    </citation>
    <scope>NUCLEOTIDE SEQUENCE</scope>
    <source>
        <strain evidence="1">K2</strain>
    </source>
</reference>
<dbReference type="AlphaFoldDB" id="A0AAD9V7T0"/>
<name>A0AAD9V7T0_ACRCE</name>
<gene>
    <name evidence="1" type="ORF">P5673_011853</name>
</gene>
<dbReference type="EMBL" id="JARQWQ010000022">
    <property type="protein sequence ID" value="KAK2564423.1"/>
    <property type="molecule type" value="Genomic_DNA"/>
</dbReference>
<protein>
    <submittedName>
        <fullName evidence="1">Uncharacterized protein</fullName>
    </submittedName>
</protein>
<evidence type="ECO:0000313" key="1">
    <source>
        <dbReference type="EMBL" id="KAK2564423.1"/>
    </source>
</evidence>
<comment type="caution">
    <text evidence="1">The sequence shown here is derived from an EMBL/GenBank/DDBJ whole genome shotgun (WGS) entry which is preliminary data.</text>
</comment>
<accession>A0AAD9V7T0</accession>
<dbReference type="Proteomes" id="UP001249851">
    <property type="component" value="Unassembled WGS sequence"/>
</dbReference>
<proteinExistence type="predicted"/>